<dbReference type="Gene3D" id="1.25.10.10">
    <property type="entry name" value="Leucine-rich Repeat Variant"/>
    <property type="match status" value="1"/>
</dbReference>
<proteinExistence type="predicted"/>
<accession>A0A0A8XUX1</accession>
<dbReference type="InterPro" id="IPR011989">
    <property type="entry name" value="ARM-like"/>
</dbReference>
<dbReference type="EMBL" id="GBRH01281420">
    <property type="protein sequence ID" value="JAD16475.1"/>
    <property type="molecule type" value="Transcribed_RNA"/>
</dbReference>
<sequence>MAAAVSAVTSVLDSGADLLAATREQAVAVLAAVTSSETVRQFLAQESSTVVPHLCHALESGDAASSSSPRWPLGTRGGLVALLGACTAGTPATQAVAACVLRNLAAYSDLLPSFRNESNVPLLLQLVSLGTPRAQELVLLTASSGYMKLFTKDERGIVNTVQLLDPSAGGMVDKAVPVARLARRLTVTTVPEADGSCRCLRVPTEPHGCRGRQHQEVRRVPGQREDVRRVPANMTPILQRNSEFLL</sequence>
<dbReference type="PANTHER" id="PTHR46043:SF13">
    <property type="entry name" value="ARM REPEAT SUPERFAMILY PROTEIN"/>
    <property type="match status" value="1"/>
</dbReference>
<reference evidence="1" key="1">
    <citation type="submission" date="2014-09" db="EMBL/GenBank/DDBJ databases">
        <authorList>
            <person name="Magalhaes I.L.F."/>
            <person name="Oliveira U."/>
            <person name="Santos F.R."/>
            <person name="Vidigal T.H.D.A."/>
            <person name="Brescovit A.D."/>
            <person name="Santos A.J."/>
        </authorList>
    </citation>
    <scope>NUCLEOTIDE SEQUENCE</scope>
    <source>
        <tissue evidence="1">Shoot tissue taken approximately 20 cm above the soil surface</tissue>
    </source>
</reference>
<organism evidence="1">
    <name type="scientific">Arundo donax</name>
    <name type="common">Giant reed</name>
    <name type="synonym">Donax arundinaceus</name>
    <dbReference type="NCBI Taxonomy" id="35708"/>
    <lineage>
        <taxon>Eukaryota</taxon>
        <taxon>Viridiplantae</taxon>
        <taxon>Streptophyta</taxon>
        <taxon>Embryophyta</taxon>
        <taxon>Tracheophyta</taxon>
        <taxon>Spermatophyta</taxon>
        <taxon>Magnoliopsida</taxon>
        <taxon>Liliopsida</taxon>
        <taxon>Poales</taxon>
        <taxon>Poaceae</taxon>
        <taxon>PACMAD clade</taxon>
        <taxon>Arundinoideae</taxon>
        <taxon>Arundineae</taxon>
        <taxon>Arundo</taxon>
    </lineage>
</organism>
<protein>
    <submittedName>
        <fullName evidence="1">PAP18</fullName>
    </submittedName>
</protein>
<reference evidence="1" key="2">
    <citation type="journal article" date="2015" name="Data Brief">
        <title>Shoot transcriptome of the giant reed, Arundo donax.</title>
        <authorList>
            <person name="Barrero R.A."/>
            <person name="Guerrero F.D."/>
            <person name="Moolhuijzen P."/>
            <person name="Goolsby J.A."/>
            <person name="Tidwell J."/>
            <person name="Bellgard S.E."/>
            <person name="Bellgard M.I."/>
        </authorList>
    </citation>
    <scope>NUCLEOTIDE SEQUENCE</scope>
    <source>
        <tissue evidence="1">Shoot tissue taken approximately 20 cm above the soil surface</tissue>
    </source>
</reference>
<evidence type="ECO:0000313" key="1">
    <source>
        <dbReference type="EMBL" id="JAD16475.1"/>
    </source>
</evidence>
<dbReference type="PANTHER" id="PTHR46043">
    <property type="entry name" value="ARM REPEAT SUPERFAMILY PROTEIN"/>
    <property type="match status" value="1"/>
</dbReference>
<dbReference type="AlphaFoldDB" id="A0A0A8XUX1"/>
<name>A0A0A8XUX1_ARUDO</name>
<dbReference type="InterPro" id="IPR016024">
    <property type="entry name" value="ARM-type_fold"/>
</dbReference>
<dbReference type="SUPFAM" id="SSF48371">
    <property type="entry name" value="ARM repeat"/>
    <property type="match status" value="1"/>
</dbReference>